<gene>
    <name evidence="1" type="ORF">RCZ15_15530</name>
    <name evidence="2" type="ORF">RCZ16_19050</name>
</gene>
<dbReference type="Proteomes" id="UP001207736">
    <property type="component" value="Unassembled WGS sequence"/>
</dbReference>
<comment type="caution">
    <text evidence="1">The sequence shown here is derived from an EMBL/GenBank/DDBJ whole genome shotgun (WGS) entry which is preliminary data.</text>
</comment>
<dbReference type="EMBL" id="BQKB01000042">
    <property type="protein sequence ID" value="GJM53589.1"/>
    <property type="molecule type" value="Genomic_DNA"/>
</dbReference>
<evidence type="ECO:0000313" key="3">
    <source>
        <dbReference type="Proteomes" id="UP001207736"/>
    </source>
</evidence>
<evidence type="ECO:0000313" key="2">
    <source>
        <dbReference type="EMBL" id="GJM53589.1"/>
    </source>
</evidence>
<reference evidence="1 4" key="1">
    <citation type="submission" date="2021-11" db="EMBL/GenBank/DDBJ databases">
        <title>Draft genome sequence of Capnocytophaga sp. strain KC07075 isolated from cat oral cavity.</title>
        <authorList>
            <person name="Suzuki M."/>
            <person name="Imaoka K."/>
            <person name="Kimura M."/>
            <person name="Morikawa S."/>
            <person name="Maeda K."/>
        </authorList>
    </citation>
    <scope>NUCLEOTIDE SEQUENCE</scope>
    <source>
        <strain evidence="1">KC07075</strain>
        <strain evidence="2 4">KC07079</strain>
    </source>
</reference>
<organism evidence="1 3">
    <name type="scientific">Capnocytophaga catalasegens</name>
    <dbReference type="NCBI Taxonomy" id="1004260"/>
    <lineage>
        <taxon>Bacteria</taxon>
        <taxon>Pseudomonadati</taxon>
        <taxon>Bacteroidota</taxon>
        <taxon>Flavobacteriia</taxon>
        <taxon>Flavobacteriales</taxon>
        <taxon>Flavobacteriaceae</taxon>
        <taxon>Capnocytophaga</taxon>
    </lineage>
</organism>
<evidence type="ECO:0000313" key="1">
    <source>
        <dbReference type="EMBL" id="GJM50580.1"/>
    </source>
</evidence>
<dbReference type="EMBL" id="BQKA01000030">
    <property type="protein sequence ID" value="GJM50580.1"/>
    <property type="molecule type" value="Genomic_DNA"/>
</dbReference>
<evidence type="ECO:0000313" key="4">
    <source>
        <dbReference type="Proteomes" id="UP001208692"/>
    </source>
</evidence>
<name>A0AAV5AW95_9FLAO</name>
<protein>
    <recommendedName>
        <fullName evidence="5">Secreted protein</fullName>
    </recommendedName>
</protein>
<dbReference type="AlphaFoldDB" id="A0AAV5AW95"/>
<proteinExistence type="predicted"/>
<keyword evidence="4" id="KW-1185">Reference proteome</keyword>
<sequence>MKKLLIIGLFFISIGVYSQPIENQSKQTIVVTPKEDATWQAPKTNMSWWKAYIDKKENQFMKSTEKGIDFIGANKSKYIQKKFELPENATGVEKKKDSDYKATKQDQYFGEYVNNGKIVNIYCRDHSTIDGDLVDILLNDEVVISNVYLTGNFVGYYIPLKPGFNKIEVRAINEGEYQPNTAQFKVIDENGQTLVNELWNLAAGYKARFIIVKNE</sequence>
<dbReference type="Proteomes" id="UP001208692">
    <property type="component" value="Unassembled WGS sequence"/>
</dbReference>
<dbReference type="RefSeq" id="WP_264845688.1">
    <property type="nucleotide sequence ID" value="NZ_BPMA01000014.1"/>
</dbReference>
<evidence type="ECO:0008006" key="5">
    <source>
        <dbReference type="Google" id="ProtNLM"/>
    </source>
</evidence>
<accession>A0AAV5AW95</accession>